<feature type="compositionally biased region" description="Basic and acidic residues" evidence="14">
    <location>
        <begin position="402"/>
        <end position="411"/>
    </location>
</feature>
<comment type="subcellular location">
    <subcellularLocation>
        <location evidence="1">Cytoplasm</location>
        <location evidence="1">Cytoskeleton</location>
        <location evidence="1">Microtubule organizing center</location>
        <location evidence="1">Centrosome</location>
        <location evidence="1">Centriole</location>
    </subcellularLocation>
</comment>
<dbReference type="InterPro" id="IPR001611">
    <property type="entry name" value="Leu-rich_rpt"/>
</dbReference>
<dbReference type="AlphaFoldDB" id="A0A401PGI2"/>
<evidence type="ECO:0000256" key="6">
    <source>
        <dbReference type="ARBA" id="ARBA00022776"/>
    </source>
</evidence>
<dbReference type="OrthoDB" id="7451790at2759"/>
<dbReference type="EMBL" id="BFAA01000436">
    <property type="protein sequence ID" value="GCB72209.1"/>
    <property type="molecule type" value="Genomic_DNA"/>
</dbReference>
<feature type="coiled-coil region" evidence="13">
    <location>
        <begin position="778"/>
        <end position="935"/>
    </location>
</feature>
<dbReference type="Pfam" id="PF12799">
    <property type="entry name" value="LRR_4"/>
    <property type="match status" value="1"/>
</dbReference>
<dbReference type="PANTHER" id="PTHR15454:SF34">
    <property type="entry name" value="LEUCINE-RICH REPEAT AND COILED-COIL DOMAIN-CONTAINING PROTEIN 1"/>
    <property type="match status" value="1"/>
</dbReference>
<feature type="coiled-coil region" evidence="13">
    <location>
        <begin position="469"/>
        <end position="521"/>
    </location>
</feature>
<sequence length="1026" mass="117926">MAHDDQSSQELCLIDKTITSLLTVPLSPKIRTLNLHCNQISVIEGLSQVWQLRHLDLSSNRITRIEGLETLVALRTLNLSCNLITKVEGLNGLINLTRLNISYNRITDLSGFLHLHGIAHKLSLVDLHSNCISNFSHLVQCMVGLSFLTDLILVKDGRDNPVCQTPGYREILLQSLTQLTVLDGRRRSGESIHSSEGWPLDLPGLEDYLEYLVSSDSSLNVEKASVGLPVITPRIDQALAYYRHRATLTDAAIPMSATEASSSSEVEQPKNHNTVGMLNEIRIKKLERQISQLLQQVPAPSKVKAKRDIDHTSESESESSKENHKKEARRTKTEISKQLKNRQLKNKKSERDKEPCMRKLKSSNNQPRGEEFSSSSPVESAELAVVGRTPRSMSIIQKTQHKSQDSKKTSMTEESTYRVLIQELDQEREMRWKAEQTVKELMDHTKELQNQADGKRNFHEMAVHTTDRLKELLMKEKEARSQLQAYVAELKKKIGILTEELRKLKTTEEDQRKMLQSLEEMMLKTESQRLQHQAVEMKRIQEAELKASAAQREGELLQISLHQQKEKVQQLQELLASREQAHRKEIESRVTLSGPEFHAALFREVAKEEERHAQQLKGYQEKIDLLNQQYTTLEDEFRMALIIEANRFKEVKSGFDHVTAELANYKQALAQSQQKEKQSGTLVHELTTMVKEQKAKIAELAKSKQETVSELKSRFRALEHTAEEDKKKTVQVELLKQEKSRLISQLTAQESVIDGIRAEKRIWGQELAQQGSSLAQDRGRLQARIEMLTSEMESLKKQNEQDMNTLKIKTKIVDDQTETIRKLKEGLQERDEQIRKVREENLQDKGTFHEQLEDEAAVSQDLRENVERLSERKKELKQQLEEKETELEETKMAFSAVNKKWQDKAEILTRLETQVKQMKETFDAKEKNLVAERDKALQSQKAAAEKLHSMDNAFRHQLETTQVSQQAQLLQLANEKQKEIEAAKEKIYEVEEEMCQLLRETANGKKTMEDKIRKLTSALNDIKQDL</sequence>
<accession>A0A401PGI2</accession>
<evidence type="ECO:0000256" key="1">
    <source>
        <dbReference type="ARBA" id="ARBA00004114"/>
    </source>
</evidence>
<keyword evidence="8" id="KW-0206">Cytoskeleton</keyword>
<dbReference type="Proteomes" id="UP000288216">
    <property type="component" value="Unassembled WGS sequence"/>
</dbReference>
<reference evidence="15 16" key="1">
    <citation type="journal article" date="2018" name="Nat. Ecol. Evol.">
        <title>Shark genomes provide insights into elasmobranch evolution and the origin of vertebrates.</title>
        <authorList>
            <person name="Hara Y"/>
            <person name="Yamaguchi K"/>
            <person name="Onimaru K"/>
            <person name="Kadota M"/>
            <person name="Koyanagi M"/>
            <person name="Keeley SD"/>
            <person name="Tatsumi K"/>
            <person name="Tanaka K"/>
            <person name="Motone F"/>
            <person name="Kageyama Y"/>
            <person name="Nozu R"/>
            <person name="Adachi N"/>
            <person name="Nishimura O"/>
            <person name="Nakagawa R"/>
            <person name="Tanegashima C"/>
            <person name="Kiyatake I"/>
            <person name="Matsumoto R"/>
            <person name="Murakumo K"/>
            <person name="Nishida K"/>
            <person name="Terakita A"/>
            <person name="Kuratani S"/>
            <person name="Sato K"/>
            <person name="Hyodo S Kuraku.S."/>
        </authorList>
    </citation>
    <scope>NUCLEOTIDE SEQUENCE [LARGE SCALE GENOMIC DNA]</scope>
</reference>
<keyword evidence="4" id="KW-0132">Cell division</keyword>
<dbReference type="InterPro" id="IPR025875">
    <property type="entry name" value="Leu-rich_rpt_4"/>
</dbReference>
<keyword evidence="3" id="KW-0433">Leucine-rich repeat</keyword>
<evidence type="ECO:0000256" key="7">
    <source>
        <dbReference type="ARBA" id="ARBA00023054"/>
    </source>
</evidence>
<evidence type="ECO:0000256" key="13">
    <source>
        <dbReference type="SAM" id="Coils"/>
    </source>
</evidence>
<dbReference type="FunFam" id="3.80.10.10:FF:000171">
    <property type="entry name" value="Leucine rich repeat and coiled-coil centrosomal protein 1"/>
    <property type="match status" value="1"/>
</dbReference>
<feature type="compositionally biased region" description="Polar residues" evidence="14">
    <location>
        <begin position="362"/>
        <end position="378"/>
    </location>
</feature>
<evidence type="ECO:0000313" key="15">
    <source>
        <dbReference type="EMBL" id="GCB72209.1"/>
    </source>
</evidence>
<keyword evidence="5" id="KW-0677">Repeat</keyword>
<proteinExistence type="inferred from homology"/>
<evidence type="ECO:0000256" key="10">
    <source>
        <dbReference type="ARBA" id="ARBA00054059"/>
    </source>
</evidence>
<feature type="coiled-coil region" evidence="13">
    <location>
        <begin position="609"/>
        <end position="728"/>
    </location>
</feature>
<comment type="caution">
    <text evidence="15">The sequence shown here is derived from an EMBL/GenBank/DDBJ whole genome shotgun (WGS) entry which is preliminary data.</text>
</comment>
<evidence type="ECO:0000256" key="5">
    <source>
        <dbReference type="ARBA" id="ARBA00022737"/>
    </source>
</evidence>
<dbReference type="GO" id="GO:0005737">
    <property type="term" value="C:cytoplasm"/>
    <property type="evidence" value="ECO:0007669"/>
    <property type="project" value="TreeGrafter"/>
</dbReference>
<dbReference type="GO" id="GO:0005813">
    <property type="term" value="C:centrosome"/>
    <property type="evidence" value="ECO:0007669"/>
    <property type="project" value="TreeGrafter"/>
</dbReference>
<dbReference type="InterPro" id="IPR032675">
    <property type="entry name" value="LRR_dom_sf"/>
</dbReference>
<dbReference type="GO" id="GO:0005814">
    <property type="term" value="C:centriole"/>
    <property type="evidence" value="ECO:0007669"/>
    <property type="project" value="UniProtKB-SubCell"/>
</dbReference>
<comment type="function">
    <text evidence="10">Required for the organization of the mitotic spindle. Maintains the structural integrity of centrosomes during mitosis.</text>
</comment>
<protein>
    <recommendedName>
        <fullName evidence="12">Leucine-rich repeat and coiled-coil domain-containing protein 1</fullName>
    </recommendedName>
</protein>
<keyword evidence="2" id="KW-0963">Cytoplasm</keyword>
<dbReference type="FunFam" id="3.80.10.10:FF:000148">
    <property type="entry name" value="Leucine rich repeat and coiled-coil centrosomal protein 1"/>
    <property type="match status" value="1"/>
</dbReference>
<keyword evidence="9" id="KW-0131">Cell cycle</keyword>
<dbReference type="Gene3D" id="3.80.10.10">
    <property type="entry name" value="Ribonuclease Inhibitor"/>
    <property type="match status" value="2"/>
</dbReference>
<evidence type="ECO:0000256" key="11">
    <source>
        <dbReference type="ARBA" id="ARBA00061329"/>
    </source>
</evidence>
<gene>
    <name evidence="15" type="ORF">scyTo_0001872</name>
</gene>
<dbReference type="PANTHER" id="PTHR15454">
    <property type="entry name" value="NISCHARIN RELATED"/>
    <property type="match status" value="1"/>
</dbReference>
<comment type="similarity">
    <text evidence="11">Belongs to the LRRCC1 family.</text>
</comment>
<dbReference type="SUPFAM" id="SSF52075">
    <property type="entry name" value="Outer arm dynein light chain 1"/>
    <property type="match status" value="1"/>
</dbReference>
<dbReference type="GO" id="GO:0051301">
    <property type="term" value="P:cell division"/>
    <property type="evidence" value="ECO:0007669"/>
    <property type="project" value="UniProtKB-KW"/>
</dbReference>
<keyword evidence="16" id="KW-1185">Reference proteome</keyword>
<evidence type="ECO:0000256" key="3">
    <source>
        <dbReference type="ARBA" id="ARBA00022614"/>
    </source>
</evidence>
<keyword evidence="6" id="KW-0498">Mitosis</keyword>
<dbReference type="SMART" id="SM00365">
    <property type="entry name" value="LRR_SD22"/>
    <property type="match status" value="4"/>
</dbReference>
<feature type="compositionally biased region" description="Basic and acidic residues" evidence="14">
    <location>
        <begin position="347"/>
        <end position="357"/>
    </location>
</feature>
<evidence type="ECO:0000256" key="4">
    <source>
        <dbReference type="ARBA" id="ARBA00022618"/>
    </source>
</evidence>
<name>A0A401PGI2_SCYTO</name>
<feature type="compositionally biased region" description="Basic and acidic residues" evidence="14">
    <location>
        <begin position="306"/>
        <end position="337"/>
    </location>
</feature>
<feature type="coiled-coil region" evidence="13">
    <location>
        <begin position="966"/>
        <end position="1025"/>
    </location>
</feature>
<evidence type="ECO:0000256" key="2">
    <source>
        <dbReference type="ARBA" id="ARBA00022490"/>
    </source>
</evidence>
<evidence type="ECO:0000256" key="14">
    <source>
        <dbReference type="SAM" id="MobiDB-lite"/>
    </source>
</evidence>
<organism evidence="15 16">
    <name type="scientific">Scyliorhinus torazame</name>
    <name type="common">Cloudy catshark</name>
    <name type="synonym">Catulus torazame</name>
    <dbReference type="NCBI Taxonomy" id="75743"/>
    <lineage>
        <taxon>Eukaryota</taxon>
        <taxon>Metazoa</taxon>
        <taxon>Chordata</taxon>
        <taxon>Craniata</taxon>
        <taxon>Vertebrata</taxon>
        <taxon>Chondrichthyes</taxon>
        <taxon>Elasmobranchii</taxon>
        <taxon>Galeomorphii</taxon>
        <taxon>Galeoidea</taxon>
        <taxon>Carcharhiniformes</taxon>
        <taxon>Scyliorhinidae</taxon>
        <taxon>Scyliorhinus</taxon>
    </lineage>
</organism>
<dbReference type="STRING" id="75743.A0A401PGI2"/>
<evidence type="ECO:0000256" key="12">
    <source>
        <dbReference type="ARBA" id="ARBA00067351"/>
    </source>
</evidence>
<feature type="region of interest" description="Disordered" evidence="14">
    <location>
        <begin position="297"/>
        <end position="414"/>
    </location>
</feature>
<dbReference type="PROSITE" id="PS51450">
    <property type="entry name" value="LRR"/>
    <property type="match status" value="4"/>
</dbReference>
<evidence type="ECO:0000256" key="8">
    <source>
        <dbReference type="ARBA" id="ARBA00023212"/>
    </source>
</evidence>
<evidence type="ECO:0000313" key="16">
    <source>
        <dbReference type="Proteomes" id="UP000288216"/>
    </source>
</evidence>
<evidence type="ECO:0000256" key="9">
    <source>
        <dbReference type="ARBA" id="ARBA00023306"/>
    </source>
</evidence>
<keyword evidence="7 13" id="KW-0175">Coiled coil</keyword>
<dbReference type="OMA" id="RDQQDDH"/>